<sequence length="156" mass="17175">MTSSADPTATDTVPSLVLDTNVVLDWLVFRHPSCSSLSGHLESGRLRWIVSANLRGELEHVLARGVAQAYVPDLPLIWSAWDRLASTAEPRSLQGPASRVRCTDPDDQKFIDLALAHGARWLLSRDRAVLKLARRTRPLGLEVLTPEAWLAAFKSG</sequence>
<dbReference type="PANTHER" id="PTHR34610">
    <property type="entry name" value="SSL7007 PROTEIN"/>
    <property type="match status" value="1"/>
</dbReference>
<protein>
    <submittedName>
        <fullName evidence="2">PIN domain-containing protein</fullName>
    </submittedName>
</protein>
<dbReference type="CDD" id="cd09854">
    <property type="entry name" value="PIN_VapC-like"/>
    <property type="match status" value="1"/>
</dbReference>
<dbReference type="PANTHER" id="PTHR34610:SF3">
    <property type="entry name" value="SSL7007 PROTEIN"/>
    <property type="match status" value="1"/>
</dbReference>
<organism evidence="2 3">
    <name type="scientific">Piscinibacter terrae</name>
    <dbReference type="NCBI Taxonomy" id="2496871"/>
    <lineage>
        <taxon>Bacteria</taxon>
        <taxon>Pseudomonadati</taxon>
        <taxon>Pseudomonadota</taxon>
        <taxon>Betaproteobacteria</taxon>
        <taxon>Burkholderiales</taxon>
        <taxon>Sphaerotilaceae</taxon>
        <taxon>Piscinibacter</taxon>
    </lineage>
</organism>
<dbReference type="InterPro" id="IPR002850">
    <property type="entry name" value="PIN_toxin-like"/>
</dbReference>
<name>A0A3N7JQ46_9BURK</name>
<dbReference type="Proteomes" id="UP000267464">
    <property type="component" value="Unassembled WGS sequence"/>
</dbReference>
<keyword evidence="3" id="KW-1185">Reference proteome</keyword>
<dbReference type="OrthoDB" id="9802272at2"/>
<evidence type="ECO:0000313" key="3">
    <source>
        <dbReference type="Proteomes" id="UP000267464"/>
    </source>
</evidence>
<dbReference type="AlphaFoldDB" id="A0A3N7JQ46"/>
<evidence type="ECO:0000313" key="2">
    <source>
        <dbReference type="EMBL" id="RQP21175.1"/>
    </source>
</evidence>
<feature type="domain" description="PIN" evidence="1">
    <location>
        <begin position="16"/>
        <end position="128"/>
    </location>
</feature>
<reference evidence="2 3" key="1">
    <citation type="submission" date="2018-08" db="EMBL/GenBank/DDBJ databases">
        <authorList>
            <person name="Khan S.A."/>
            <person name="Jeon C.O."/>
            <person name="Chun B.H."/>
            <person name="Jeong S.E."/>
        </authorList>
    </citation>
    <scope>NUCLEOTIDE SEQUENCE [LARGE SCALE GENOMIC DNA]</scope>
    <source>
        <strain evidence="2 3">S-16</strain>
    </source>
</reference>
<dbReference type="SUPFAM" id="SSF88723">
    <property type="entry name" value="PIN domain-like"/>
    <property type="match status" value="1"/>
</dbReference>
<proteinExistence type="predicted"/>
<dbReference type="Pfam" id="PF13470">
    <property type="entry name" value="PIN_3"/>
    <property type="match status" value="1"/>
</dbReference>
<dbReference type="InterPro" id="IPR002716">
    <property type="entry name" value="PIN_dom"/>
</dbReference>
<comment type="caution">
    <text evidence="2">The sequence shown here is derived from an EMBL/GenBank/DDBJ whole genome shotgun (WGS) entry which is preliminary data.</text>
</comment>
<evidence type="ECO:0000259" key="1">
    <source>
        <dbReference type="Pfam" id="PF13470"/>
    </source>
</evidence>
<dbReference type="RefSeq" id="WP_124543947.1">
    <property type="nucleotide sequence ID" value="NZ_QUSW01000014.1"/>
</dbReference>
<accession>A0A3N7JQ46</accession>
<reference evidence="2 3" key="2">
    <citation type="submission" date="2018-12" db="EMBL/GenBank/DDBJ databases">
        <title>Rhizobacter gummiphilus sp. nov., a rubber-degrading bacterium isolated from the soil of a botanical garden in Japan.</title>
        <authorList>
            <person name="Shunsuke S.S."/>
        </authorList>
    </citation>
    <scope>NUCLEOTIDE SEQUENCE [LARGE SCALE GENOMIC DNA]</scope>
    <source>
        <strain evidence="2 3">S-16</strain>
    </source>
</reference>
<dbReference type="EMBL" id="QUSW01000014">
    <property type="protein sequence ID" value="RQP21175.1"/>
    <property type="molecule type" value="Genomic_DNA"/>
</dbReference>
<dbReference type="InterPro" id="IPR029060">
    <property type="entry name" value="PIN-like_dom_sf"/>
</dbReference>
<gene>
    <name evidence="2" type="ORF">DZC73_29205</name>
</gene>